<dbReference type="EMBL" id="CCCS020000034">
    <property type="protein sequence ID" value="CDQ10183.1"/>
    <property type="molecule type" value="Genomic_DNA"/>
</dbReference>
<dbReference type="AlphaFoldDB" id="A0A060UTR3"/>
<dbReference type="Proteomes" id="UP000193925">
    <property type="component" value="Chromosome AFERRI"/>
</dbReference>
<accession>A0A060UTR3</accession>
<evidence type="ECO:0000313" key="2">
    <source>
        <dbReference type="EMBL" id="CDQ10183.1"/>
    </source>
</evidence>
<feature type="transmembrane region" description="Helical" evidence="1">
    <location>
        <begin position="38"/>
        <end position="62"/>
    </location>
</feature>
<evidence type="ECO:0000256" key="1">
    <source>
        <dbReference type="SAM" id="Phobius"/>
    </source>
</evidence>
<reference evidence="3 4" key="3">
    <citation type="submission" date="2017-03" db="EMBL/GenBank/DDBJ databases">
        <authorList>
            <person name="Regsiter A."/>
            <person name="William W."/>
        </authorList>
    </citation>
    <scope>NUCLEOTIDE SEQUENCE [LARGE SCALE GENOMIC DNA]</scope>
    <source>
        <strain evidence="3">PRJEB5721</strain>
    </source>
</reference>
<evidence type="ECO:0008006" key="5">
    <source>
        <dbReference type="Google" id="ProtNLM"/>
    </source>
</evidence>
<keyword evidence="1" id="KW-1133">Transmembrane helix</keyword>
<keyword evidence="1" id="KW-0812">Transmembrane</keyword>
<feature type="transmembrane region" description="Helical" evidence="1">
    <location>
        <begin position="74"/>
        <end position="95"/>
    </location>
</feature>
<protein>
    <recommendedName>
        <fullName evidence="5">Transmembrane protein</fullName>
    </recommendedName>
</protein>
<dbReference type="RefSeq" id="WP_035192535.1">
    <property type="nucleotide sequence ID" value="NZ_CCCS020000034.1"/>
</dbReference>
<reference evidence="2" key="2">
    <citation type="submission" date="2014-07" db="EMBL/GenBank/DDBJ databases">
        <title>Initial genome analysis of the psychrotolerant acidophile Acidithiobacillus ferrivorans CF27: insights into iron and sulfur oxidation pathways and into biofilm formation.</title>
        <authorList>
            <person name="Talla E."/>
            <person name="Hedrich S."/>
            <person name="Mangenot S."/>
            <person name="Ji B."/>
            <person name="Johnson D.B."/>
            <person name="Barbe V."/>
            <person name="Bonnefoy V."/>
        </authorList>
    </citation>
    <scope>NUCLEOTIDE SEQUENCE [LARGE SCALE GENOMIC DNA]</scope>
    <source>
        <strain evidence="2">CF27</strain>
    </source>
</reference>
<feature type="transmembrane region" description="Helical" evidence="1">
    <location>
        <begin position="12"/>
        <end position="32"/>
    </location>
</feature>
<proteinExistence type="predicted"/>
<evidence type="ECO:0000313" key="4">
    <source>
        <dbReference type="Proteomes" id="UP000193925"/>
    </source>
</evidence>
<gene>
    <name evidence="3" type="ORF">AFERRI_10174</name>
    <name evidence="2" type="ORF">AFERRI_40135</name>
</gene>
<keyword evidence="4" id="KW-1185">Reference proteome</keyword>
<sequence>MNHMKHESCPGWILATAFSWVCTSLLVAITVIRSFPQIGWLVPALGAGIWVSLILFLAGWKLQKDAPENEFHPILYVFATMFTVVAGGIVFFAAIHQALAH</sequence>
<evidence type="ECO:0000313" key="3">
    <source>
        <dbReference type="EMBL" id="SMH64141.1"/>
    </source>
</evidence>
<name>A0A060UTR3_9PROT</name>
<organism evidence="2">
    <name type="scientific">Acidithiobacillus ferrivorans</name>
    <dbReference type="NCBI Taxonomy" id="160808"/>
    <lineage>
        <taxon>Bacteria</taxon>
        <taxon>Pseudomonadati</taxon>
        <taxon>Pseudomonadota</taxon>
        <taxon>Acidithiobacillia</taxon>
        <taxon>Acidithiobacillales</taxon>
        <taxon>Acidithiobacillaceae</taxon>
        <taxon>Acidithiobacillus</taxon>
    </lineage>
</organism>
<dbReference type="EMBL" id="LT841305">
    <property type="protein sequence ID" value="SMH64141.1"/>
    <property type="molecule type" value="Genomic_DNA"/>
</dbReference>
<keyword evidence="1" id="KW-0472">Membrane</keyword>
<reference evidence="2" key="1">
    <citation type="submission" date="2014-03" db="EMBL/GenBank/DDBJ databases">
        <authorList>
            <person name="Genoscope - CEA"/>
        </authorList>
    </citation>
    <scope>NUCLEOTIDE SEQUENCE [LARGE SCALE GENOMIC DNA]</scope>
    <source>
        <strain evidence="2">CF27</strain>
    </source>
</reference>